<evidence type="ECO:0000313" key="2">
    <source>
        <dbReference type="Proteomes" id="UP000189701"/>
    </source>
</evidence>
<name>A0A1U7VLI8_NICSY</name>
<dbReference type="eggNOG" id="KOG0017">
    <property type="taxonomic scope" value="Eukaryota"/>
</dbReference>
<dbReference type="Gene3D" id="3.10.10.10">
    <property type="entry name" value="HIV Type 1 Reverse Transcriptase, subunit A, domain 1"/>
    <property type="match status" value="1"/>
</dbReference>
<evidence type="ECO:0000256" key="1">
    <source>
        <dbReference type="SAM" id="MobiDB-lite"/>
    </source>
</evidence>
<organism evidence="2 3">
    <name type="scientific">Nicotiana sylvestris</name>
    <name type="common">Wood tobacco</name>
    <name type="synonym">South American tobacco</name>
    <dbReference type="NCBI Taxonomy" id="4096"/>
    <lineage>
        <taxon>Eukaryota</taxon>
        <taxon>Viridiplantae</taxon>
        <taxon>Streptophyta</taxon>
        <taxon>Embryophyta</taxon>
        <taxon>Tracheophyta</taxon>
        <taxon>Spermatophyta</taxon>
        <taxon>Magnoliopsida</taxon>
        <taxon>eudicotyledons</taxon>
        <taxon>Gunneridae</taxon>
        <taxon>Pentapetalae</taxon>
        <taxon>asterids</taxon>
        <taxon>lamiids</taxon>
        <taxon>Solanales</taxon>
        <taxon>Solanaceae</taxon>
        <taxon>Nicotianoideae</taxon>
        <taxon>Nicotianeae</taxon>
        <taxon>Nicotiana</taxon>
    </lineage>
</organism>
<evidence type="ECO:0000313" key="3">
    <source>
        <dbReference type="RefSeq" id="XP_009763209.1"/>
    </source>
</evidence>
<feature type="compositionally biased region" description="Polar residues" evidence="1">
    <location>
        <begin position="153"/>
        <end position="167"/>
    </location>
</feature>
<accession>A0A1U7VLI8</accession>
<proteinExistence type="predicted"/>
<protein>
    <submittedName>
        <fullName evidence="3">Uncharacterized protein LOC104215153</fullName>
    </submittedName>
</protein>
<keyword evidence="2" id="KW-1185">Reference proteome</keyword>
<dbReference type="InterPro" id="IPR043502">
    <property type="entry name" value="DNA/RNA_pol_sf"/>
</dbReference>
<dbReference type="SUPFAM" id="SSF56672">
    <property type="entry name" value="DNA/RNA polymerases"/>
    <property type="match status" value="1"/>
</dbReference>
<dbReference type="RefSeq" id="XP_009763209.1">
    <property type="nucleotide sequence ID" value="XM_009764907.1"/>
</dbReference>
<reference evidence="3" key="2">
    <citation type="submission" date="2025-08" db="UniProtKB">
        <authorList>
            <consortium name="RefSeq"/>
        </authorList>
    </citation>
    <scope>IDENTIFICATION</scope>
    <source>
        <tissue evidence="3">Leaf</tissue>
    </source>
</reference>
<gene>
    <name evidence="3" type="primary">LOC104215153</name>
</gene>
<sequence length="167" mass="19519">MHQEVECDEDEAIEEIKRELEKIENKPKPNLNDTEPINLESHQEIRETKISIHTKQKTRDALIQLLFEYKDVFAWSYDHMSGLSSDLLVHKLPTYPDFPPVQQKQRKFKMDKSDKIKEEIMKQLSANIVRAVRYTTWVANVVPVPKKDGKTRGNMTQQAKGNMQSII</sequence>
<dbReference type="AlphaFoldDB" id="A0A1U7VLI8"/>
<reference evidence="2" key="1">
    <citation type="journal article" date="2013" name="Genome Biol.">
        <title>Reference genomes and transcriptomes of Nicotiana sylvestris and Nicotiana tomentosiformis.</title>
        <authorList>
            <person name="Sierro N."/>
            <person name="Battey J.N."/>
            <person name="Ouadi S."/>
            <person name="Bovet L."/>
            <person name="Goepfert S."/>
            <person name="Bakaher N."/>
            <person name="Peitsch M.C."/>
            <person name="Ivanov N.V."/>
        </authorList>
    </citation>
    <scope>NUCLEOTIDE SEQUENCE [LARGE SCALE GENOMIC DNA]</scope>
</reference>
<dbReference type="Proteomes" id="UP000189701">
    <property type="component" value="Unplaced"/>
</dbReference>
<feature type="region of interest" description="Disordered" evidence="1">
    <location>
        <begin position="148"/>
        <end position="167"/>
    </location>
</feature>